<feature type="transmembrane region" description="Helical" evidence="12">
    <location>
        <begin position="820"/>
        <end position="844"/>
    </location>
</feature>
<keyword evidence="8" id="KW-0249">Electron transport</keyword>
<dbReference type="GO" id="GO:0006119">
    <property type="term" value="P:oxidative phosphorylation"/>
    <property type="evidence" value="ECO:0007669"/>
    <property type="project" value="UniProtKB-UniPathway"/>
</dbReference>
<feature type="transmembrane region" description="Helical" evidence="12">
    <location>
        <begin position="260"/>
        <end position="285"/>
    </location>
</feature>
<proteinExistence type="inferred from homology"/>
<feature type="transmembrane region" description="Helical" evidence="12">
    <location>
        <begin position="739"/>
        <end position="762"/>
    </location>
</feature>
<keyword evidence="12" id="KW-0812">Transmembrane</keyword>
<evidence type="ECO:0000256" key="3">
    <source>
        <dbReference type="ARBA" id="ARBA00012949"/>
    </source>
</evidence>
<keyword evidence="5" id="KW-0349">Heme</keyword>
<accession>A0A840C1U7</accession>
<feature type="transmembrane region" description="Helical" evidence="12">
    <location>
        <begin position="214"/>
        <end position="240"/>
    </location>
</feature>
<dbReference type="PRINTS" id="PR01165">
    <property type="entry name" value="CYCOXIDASEI"/>
</dbReference>
<keyword evidence="9" id="KW-0408">Iron</keyword>
<comment type="caution">
    <text evidence="14">The sequence shown here is derived from an EMBL/GenBank/DDBJ whole genome shotgun (WGS) entry which is preliminary data.</text>
</comment>
<feature type="transmembrane region" description="Helical" evidence="12">
    <location>
        <begin position="708"/>
        <end position="727"/>
    </location>
</feature>
<dbReference type="InterPro" id="IPR000883">
    <property type="entry name" value="Cyt_C_Oxase_1"/>
</dbReference>
<dbReference type="EC" id="7.1.1.9" evidence="3"/>
<comment type="pathway">
    <text evidence="1">Energy metabolism; oxidative phosphorylation.</text>
</comment>
<dbReference type="PANTHER" id="PTHR10422">
    <property type="entry name" value="CYTOCHROME C OXIDASE SUBUNIT 1"/>
    <property type="match status" value="1"/>
</dbReference>
<keyword evidence="12" id="KW-1133">Transmembrane helix</keyword>
<feature type="transmembrane region" description="Helical" evidence="12">
    <location>
        <begin position="297"/>
        <end position="319"/>
    </location>
</feature>
<dbReference type="GO" id="GO:0020037">
    <property type="term" value="F:heme binding"/>
    <property type="evidence" value="ECO:0007669"/>
    <property type="project" value="InterPro"/>
</dbReference>
<evidence type="ECO:0000256" key="9">
    <source>
        <dbReference type="ARBA" id="ARBA00023004"/>
    </source>
</evidence>
<dbReference type="InterPro" id="IPR035973">
    <property type="entry name" value="Cyt_c_oxidase_su3-like_sf"/>
</dbReference>
<dbReference type="AlphaFoldDB" id="A0A840C1U7"/>
<evidence type="ECO:0000256" key="7">
    <source>
        <dbReference type="ARBA" id="ARBA00022723"/>
    </source>
</evidence>
<dbReference type="Gene3D" id="1.20.120.80">
    <property type="entry name" value="Cytochrome c oxidase, subunit III, four-helix bundle"/>
    <property type="match status" value="1"/>
</dbReference>
<dbReference type="Proteomes" id="UP000577362">
    <property type="component" value="Unassembled WGS sequence"/>
</dbReference>
<feature type="transmembrane region" description="Helical" evidence="12">
    <location>
        <begin position="368"/>
        <end position="391"/>
    </location>
</feature>
<protein>
    <recommendedName>
        <fullName evidence="3">cytochrome-c oxidase</fullName>
        <ecNumber evidence="3">7.1.1.9</ecNumber>
    </recommendedName>
</protein>
<sequence>MTTAPHQSREAPPAAPPSALRLHRELSAIWGTPPGWGRLSAVNHTILGKRFIIAAFAFFVIGGLLAMLIRVQLATSGSAFVGPEIYGQIFTMHGTVMMFLFAIPMFEGFAIYLLPKLLGARDMAFPRLTAYGFWCYVLGGSILVGAMLTGVAPASGWFMYTPLSSSAYTPGISADVWLLGITFVEISALAAAVEIIVTVLKLRAPGMSLDRMPIMAWYLLIVAFMMLFGFPPLILGSILLELERAADLPFFDPTRGGDPLLWQHLFWLFAHPEVYIIFLPAAGAISTILPTFARHELVGYRIIVVAVIAVAFLSFGLWVHHMFTVGIPHLALAFFSAASGLVAIPTAVQIFAWIATLAQGRLRWDVPMLYLAGFFVIFVIGGLTGVMVAMVPFNLQAHDTHFIVAHLHYVLIGGFVFPMMAATYYWLPHFTGRLADHRLSVPAFWLIFGGFNLTFFLMHLTGLLGMPRRVATYAAEAGWDWLNLLSSVGGFLMTVGFALFAADVLVQIRFGKGFRRNPHQARTLEWAMPTPPPPYAFASLPDITDRADRLEPGGLGNRLARGEGYLGFARNRWLETLGVDMVSGRPEQLIVLPGPTRLPLWSGLATCAFVLCLLFKLYLLSLLPLIAVVWLFLGWTAAAAAKADLGPLPVGRGRELPPHWEAERPPSWWAMIFTLAGDGTLFLSLVFGALFLWLVAPGWPPGEVVLPAPVPVAGCVAVSVLAAIAGRKAVAVLRAGGSPALWLGLGALMHAATVALLAALAATVPGPTTHSLHAVTFTLLFYAGLHAGIGLVYAGYCLWRQGGGYLSRRRSLDLRIAALWHDYTAVSTIVALAVIVALPLLAVVPETRP</sequence>
<feature type="transmembrane region" description="Helical" evidence="12">
    <location>
        <begin position="625"/>
        <end position="645"/>
    </location>
</feature>
<dbReference type="GO" id="GO:0046872">
    <property type="term" value="F:metal ion binding"/>
    <property type="evidence" value="ECO:0007669"/>
    <property type="project" value="UniProtKB-KW"/>
</dbReference>
<dbReference type="GO" id="GO:0016020">
    <property type="term" value="C:membrane"/>
    <property type="evidence" value="ECO:0007669"/>
    <property type="project" value="InterPro"/>
</dbReference>
<evidence type="ECO:0000256" key="12">
    <source>
        <dbReference type="SAM" id="Phobius"/>
    </source>
</evidence>
<dbReference type="EMBL" id="JACIEN010000009">
    <property type="protein sequence ID" value="MBB4019831.1"/>
    <property type="molecule type" value="Genomic_DNA"/>
</dbReference>
<feature type="transmembrane region" description="Helical" evidence="12">
    <location>
        <begin position="89"/>
        <end position="113"/>
    </location>
</feature>
<feature type="transmembrane region" description="Helical" evidence="12">
    <location>
        <begin position="133"/>
        <end position="156"/>
    </location>
</feature>
<feature type="transmembrane region" description="Helical" evidence="12">
    <location>
        <begin position="774"/>
        <end position="799"/>
    </location>
</feature>
<dbReference type="Gene3D" id="1.20.210.10">
    <property type="entry name" value="Cytochrome c oxidase-like, subunit I domain"/>
    <property type="match status" value="1"/>
</dbReference>
<feature type="transmembrane region" description="Helical" evidence="12">
    <location>
        <begin position="176"/>
        <end position="202"/>
    </location>
</feature>
<comment type="similarity">
    <text evidence="2">Belongs to the heme-copper respiratory oxidase family.</text>
</comment>
<dbReference type="InterPro" id="IPR013833">
    <property type="entry name" value="Cyt_c_oxidase_su3_a-hlx"/>
</dbReference>
<dbReference type="GO" id="GO:0022904">
    <property type="term" value="P:respiratory electron transport chain"/>
    <property type="evidence" value="ECO:0007669"/>
    <property type="project" value="InterPro"/>
</dbReference>
<keyword evidence="15" id="KW-1185">Reference proteome</keyword>
<dbReference type="GO" id="GO:0015990">
    <property type="term" value="P:electron transport coupled proton transport"/>
    <property type="evidence" value="ECO:0007669"/>
    <property type="project" value="InterPro"/>
</dbReference>
<evidence type="ECO:0000256" key="2">
    <source>
        <dbReference type="ARBA" id="ARBA00009578"/>
    </source>
</evidence>
<dbReference type="Pfam" id="PF00115">
    <property type="entry name" value="COX1"/>
    <property type="match status" value="1"/>
</dbReference>
<dbReference type="GO" id="GO:0004129">
    <property type="term" value="F:cytochrome-c oxidase activity"/>
    <property type="evidence" value="ECO:0007669"/>
    <property type="project" value="UniProtKB-EC"/>
</dbReference>
<feature type="transmembrane region" description="Helical" evidence="12">
    <location>
        <begin position="403"/>
        <end position="427"/>
    </location>
</feature>
<evidence type="ECO:0000256" key="6">
    <source>
        <dbReference type="ARBA" id="ARBA00022660"/>
    </source>
</evidence>
<feature type="transmembrane region" description="Helical" evidence="12">
    <location>
        <begin position="331"/>
        <end position="356"/>
    </location>
</feature>
<name>A0A840C1U7_9HYPH</name>
<keyword evidence="6" id="KW-0679">Respiratory chain</keyword>
<feature type="domain" description="Cytochrome oxidase subunit I profile" evidence="13">
    <location>
        <begin position="24"/>
        <end position="544"/>
    </location>
</feature>
<feature type="transmembrane region" description="Helical" evidence="12">
    <location>
        <begin position="51"/>
        <end position="69"/>
    </location>
</feature>
<organism evidence="14 15">
    <name type="scientific">Chelatococcus caeni</name>
    <dbReference type="NCBI Taxonomy" id="1348468"/>
    <lineage>
        <taxon>Bacteria</taxon>
        <taxon>Pseudomonadati</taxon>
        <taxon>Pseudomonadota</taxon>
        <taxon>Alphaproteobacteria</taxon>
        <taxon>Hyphomicrobiales</taxon>
        <taxon>Chelatococcaceae</taxon>
        <taxon>Chelatococcus</taxon>
    </lineage>
</organism>
<dbReference type="SUPFAM" id="SSF81442">
    <property type="entry name" value="Cytochrome c oxidase subunit I-like"/>
    <property type="match status" value="1"/>
</dbReference>
<dbReference type="InterPro" id="IPR036927">
    <property type="entry name" value="Cyt_c_oxase-like_su1_sf"/>
</dbReference>
<keyword evidence="7" id="KW-0479">Metal-binding</keyword>
<evidence type="ECO:0000313" key="14">
    <source>
        <dbReference type="EMBL" id="MBB4019831.1"/>
    </source>
</evidence>
<evidence type="ECO:0000256" key="11">
    <source>
        <dbReference type="ARBA" id="ARBA00047816"/>
    </source>
</evidence>
<feature type="transmembrane region" description="Helical" evidence="12">
    <location>
        <begin position="439"/>
        <end position="461"/>
    </location>
</feature>
<evidence type="ECO:0000256" key="5">
    <source>
        <dbReference type="ARBA" id="ARBA00022617"/>
    </source>
</evidence>
<reference evidence="14 15" key="1">
    <citation type="submission" date="2020-08" db="EMBL/GenBank/DDBJ databases">
        <title>Genomic Encyclopedia of Type Strains, Phase IV (KMG-IV): sequencing the most valuable type-strain genomes for metagenomic binning, comparative biology and taxonomic classification.</title>
        <authorList>
            <person name="Goeker M."/>
        </authorList>
    </citation>
    <scope>NUCLEOTIDE SEQUENCE [LARGE SCALE GENOMIC DNA]</scope>
    <source>
        <strain evidence="14 15">DSM 103737</strain>
    </source>
</reference>
<dbReference type="InterPro" id="IPR014241">
    <property type="entry name" value="Cyt_c_oxidase_su1_bac"/>
</dbReference>
<keyword evidence="10" id="KW-0186">Copper</keyword>
<dbReference type="PANTHER" id="PTHR10422:SF35">
    <property type="entry name" value="CYTOCHROME BO(3) UBIQUINOL OXIDASE SUBUNIT 1"/>
    <property type="match status" value="1"/>
</dbReference>
<dbReference type="InterPro" id="IPR023616">
    <property type="entry name" value="Cyt_c_oxase-like_su1_dom"/>
</dbReference>
<evidence type="ECO:0000256" key="8">
    <source>
        <dbReference type="ARBA" id="ARBA00022982"/>
    </source>
</evidence>
<evidence type="ECO:0000259" key="13">
    <source>
        <dbReference type="PROSITE" id="PS50855"/>
    </source>
</evidence>
<dbReference type="UniPathway" id="UPA00705"/>
<dbReference type="SUPFAM" id="SSF81452">
    <property type="entry name" value="Cytochrome c oxidase subunit III-like"/>
    <property type="match status" value="1"/>
</dbReference>
<keyword evidence="12" id="KW-0472">Membrane</keyword>
<dbReference type="PROSITE" id="PS50855">
    <property type="entry name" value="COX1"/>
    <property type="match status" value="1"/>
</dbReference>
<comment type="catalytic activity">
    <reaction evidence="11">
        <text>4 Fe(II)-[cytochrome c] + O2 + 8 H(+)(in) = 4 Fe(III)-[cytochrome c] + 2 H2O + 4 H(+)(out)</text>
        <dbReference type="Rhea" id="RHEA:11436"/>
        <dbReference type="Rhea" id="RHEA-COMP:10350"/>
        <dbReference type="Rhea" id="RHEA-COMP:14399"/>
        <dbReference type="ChEBI" id="CHEBI:15377"/>
        <dbReference type="ChEBI" id="CHEBI:15378"/>
        <dbReference type="ChEBI" id="CHEBI:15379"/>
        <dbReference type="ChEBI" id="CHEBI:29033"/>
        <dbReference type="ChEBI" id="CHEBI:29034"/>
        <dbReference type="EC" id="7.1.1.9"/>
    </reaction>
</comment>
<feature type="transmembrane region" description="Helical" evidence="12">
    <location>
        <begin position="666"/>
        <end position="696"/>
    </location>
</feature>
<dbReference type="RefSeq" id="WP_183318672.1">
    <property type="nucleotide sequence ID" value="NZ_JACIEN010000009.1"/>
</dbReference>
<dbReference type="NCBIfam" id="TIGR02891">
    <property type="entry name" value="CtaD_CoxA"/>
    <property type="match status" value="1"/>
</dbReference>
<gene>
    <name evidence="14" type="ORF">GGR16_004891</name>
</gene>
<evidence type="ECO:0000256" key="10">
    <source>
        <dbReference type="ARBA" id="ARBA00023008"/>
    </source>
</evidence>
<keyword evidence="4" id="KW-0813">Transport</keyword>
<evidence type="ECO:0000256" key="4">
    <source>
        <dbReference type="ARBA" id="ARBA00022448"/>
    </source>
</evidence>
<feature type="transmembrane region" description="Helical" evidence="12">
    <location>
        <begin position="481"/>
        <end position="506"/>
    </location>
</feature>
<evidence type="ECO:0000313" key="15">
    <source>
        <dbReference type="Proteomes" id="UP000577362"/>
    </source>
</evidence>
<evidence type="ECO:0000256" key="1">
    <source>
        <dbReference type="ARBA" id="ARBA00004673"/>
    </source>
</evidence>